<dbReference type="PATRIC" id="fig|1348663.4.peg.50"/>
<evidence type="ECO:0000256" key="7">
    <source>
        <dbReference type="ARBA" id="ARBA00022840"/>
    </source>
</evidence>
<dbReference type="AlphaFoldDB" id="A0A066Z391"/>
<feature type="transmembrane region" description="Helical" evidence="10">
    <location>
        <begin position="138"/>
        <end position="156"/>
    </location>
</feature>
<evidence type="ECO:0000259" key="11">
    <source>
        <dbReference type="Pfam" id="PF02518"/>
    </source>
</evidence>
<dbReference type="GO" id="GO:0000155">
    <property type="term" value="F:phosphorelay sensor kinase activity"/>
    <property type="evidence" value="ECO:0007669"/>
    <property type="project" value="InterPro"/>
</dbReference>
<dbReference type="EMBL" id="JNBY01000003">
    <property type="protein sequence ID" value="KDN88218.1"/>
    <property type="molecule type" value="Genomic_DNA"/>
</dbReference>
<accession>A0A066Z391</accession>
<dbReference type="CDD" id="cd16917">
    <property type="entry name" value="HATPase_UhpB-NarQ-NarX-like"/>
    <property type="match status" value="1"/>
</dbReference>
<evidence type="ECO:0000256" key="8">
    <source>
        <dbReference type="ARBA" id="ARBA00023012"/>
    </source>
</evidence>
<dbReference type="Pfam" id="PF02518">
    <property type="entry name" value="HATPase_c"/>
    <property type="match status" value="1"/>
</dbReference>
<comment type="catalytic activity">
    <reaction evidence="1">
        <text>ATP + protein L-histidine = ADP + protein N-phospho-L-histidine.</text>
        <dbReference type="EC" id="2.7.13.3"/>
    </reaction>
</comment>
<dbReference type="Proteomes" id="UP000027178">
    <property type="component" value="Unassembled WGS sequence"/>
</dbReference>
<keyword evidence="15" id="KW-1185">Reference proteome</keyword>
<gene>
    <name evidence="14" type="ORF">KCH_00680</name>
</gene>
<dbReference type="InterPro" id="IPR050482">
    <property type="entry name" value="Sensor_HK_TwoCompSys"/>
</dbReference>
<feature type="compositionally biased region" description="Low complexity" evidence="9">
    <location>
        <begin position="344"/>
        <end position="359"/>
    </location>
</feature>
<evidence type="ECO:0000256" key="1">
    <source>
        <dbReference type="ARBA" id="ARBA00000085"/>
    </source>
</evidence>
<dbReference type="GO" id="GO:0005524">
    <property type="term" value="F:ATP binding"/>
    <property type="evidence" value="ECO:0007669"/>
    <property type="project" value="UniProtKB-KW"/>
</dbReference>
<feature type="transmembrane region" description="Helical" evidence="10">
    <location>
        <begin position="114"/>
        <end position="132"/>
    </location>
</feature>
<dbReference type="InterPro" id="IPR003594">
    <property type="entry name" value="HATPase_dom"/>
</dbReference>
<keyword evidence="7" id="KW-0067">ATP-binding</keyword>
<proteinExistence type="predicted"/>
<dbReference type="GO" id="GO:0046983">
    <property type="term" value="F:protein dimerization activity"/>
    <property type="evidence" value="ECO:0007669"/>
    <property type="project" value="InterPro"/>
</dbReference>
<evidence type="ECO:0000259" key="13">
    <source>
        <dbReference type="Pfam" id="PF23539"/>
    </source>
</evidence>
<evidence type="ECO:0000256" key="3">
    <source>
        <dbReference type="ARBA" id="ARBA00022553"/>
    </source>
</evidence>
<keyword evidence="6 14" id="KW-0418">Kinase</keyword>
<feature type="region of interest" description="Disordered" evidence="9">
    <location>
        <begin position="344"/>
        <end position="363"/>
    </location>
</feature>
<dbReference type="SUPFAM" id="SSF55874">
    <property type="entry name" value="ATPase domain of HSP90 chaperone/DNA topoisomerase II/histidine kinase"/>
    <property type="match status" value="1"/>
</dbReference>
<dbReference type="HOGENOM" id="CLU_000445_20_1_11"/>
<evidence type="ECO:0000256" key="6">
    <source>
        <dbReference type="ARBA" id="ARBA00022777"/>
    </source>
</evidence>
<evidence type="ECO:0000256" key="9">
    <source>
        <dbReference type="SAM" id="MobiDB-lite"/>
    </source>
</evidence>
<evidence type="ECO:0000256" key="2">
    <source>
        <dbReference type="ARBA" id="ARBA00012438"/>
    </source>
</evidence>
<keyword evidence="10" id="KW-0472">Membrane</keyword>
<dbReference type="OrthoDB" id="227596at2"/>
<feature type="domain" description="Signal transduction histidine kinase subgroup 3 dimerisation and phosphoacceptor" evidence="12">
    <location>
        <begin position="191"/>
        <end position="256"/>
    </location>
</feature>
<evidence type="ECO:0000313" key="14">
    <source>
        <dbReference type="EMBL" id="KDN88218.1"/>
    </source>
</evidence>
<sequence length="404" mass="41479">MTQAATLPGTPRPQWTGGLRAALDVRGLPTALALLALLAQLAVSRAPGEAPVAAALTVALVLPLAWRGRAPRAVFAAVAAAAFVQWLADVQLPADVALLAALHGVAARTDRRTTLIAAAVAGGGALLASMRWATGGAYLAPFLALGAAVVAAAALGTSTRTARAHLAAAREWAADVEAHHDRQARLAVAEERTRIARDLHDIVTHNLSVMVALTDAALHARQHAPGAAATAMQRAAETGRQALTDMRRALGVLHADEPDARRHPLPGLAELDTLAERMRAAGLPTRLDLRGPRDQVPATVQLTAYRLVQESLTNTLRHAAATRADVLVHCTARTVTVEITDNGTAGPAAATATGPATAGEGRGIPGMRRRAAAHGGVLEAGPLPGGGWRVRAGLRIDGSAAAPA</sequence>
<comment type="caution">
    <text evidence="14">The sequence shown here is derived from an EMBL/GenBank/DDBJ whole genome shotgun (WGS) entry which is preliminary data.</text>
</comment>
<evidence type="ECO:0000256" key="4">
    <source>
        <dbReference type="ARBA" id="ARBA00022679"/>
    </source>
</evidence>
<dbReference type="RefSeq" id="WP_035857960.1">
    <property type="nucleotide sequence ID" value="NZ_KK853997.1"/>
</dbReference>
<feature type="domain" description="Histidine kinase/HSP90-like ATPase" evidence="11">
    <location>
        <begin position="301"/>
        <end position="394"/>
    </location>
</feature>
<keyword evidence="10" id="KW-1133">Transmembrane helix</keyword>
<dbReference type="Gene3D" id="1.20.5.1930">
    <property type="match status" value="1"/>
</dbReference>
<keyword evidence="10" id="KW-0812">Transmembrane</keyword>
<evidence type="ECO:0000256" key="5">
    <source>
        <dbReference type="ARBA" id="ARBA00022741"/>
    </source>
</evidence>
<evidence type="ECO:0000256" key="10">
    <source>
        <dbReference type="SAM" id="Phobius"/>
    </source>
</evidence>
<evidence type="ECO:0000313" key="15">
    <source>
        <dbReference type="Proteomes" id="UP000027178"/>
    </source>
</evidence>
<keyword evidence="3" id="KW-0597">Phosphoprotein</keyword>
<organism evidence="14 15">
    <name type="scientific">Kitasatospora cheerisanensis KCTC 2395</name>
    <dbReference type="NCBI Taxonomy" id="1348663"/>
    <lineage>
        <taxon>Bacteria</taxon>
        <taxon>Bacillati</taxon>
        <taxon>Actinomycetota</taxon>
        <taxon>Actinomycetes</taxon>
        <taxon>Kitasatosporales</taxon>
        <taxon>Streptomycetaceae</taxon>
        <taxon>Kitasatospora</taxon>
    </lineage>
</organism>
<keyword evidence="4 14" id="KW-0808">Transferase</keyword>
<keyword evidence="5" id="KW-0547">Nucleotide-binding</keyword>
<dbReference type="Pfam" id="PF07730">
    <property type="entry name" value="HisKA_3"/>
    <property type="match status" value="1"/>
</dbReference>
<dbReference type="GO" id="GO:0016020">
    <property type="term" value="C:membrane"/>
    <property type="evidence" value="ECO:0007669"/>
    <property type="project" value="InterPro"/>
</dbReference>
<name>A0A066Z391_9ACTN</name>
<reference evidence="14 15" key="1">
    <citation type="submission" date="2014-05" db="EMBL/GenBank/DDBJ databases">
        <title>Draft Genome Sequence of Kitasatospora cheerisanensis KCTC 2395.</title>
        <authorList>
            <person name="Nam D.H."/>
        </authorList>
    </citation>
    <scope>NUCLEOTIDE SEQUENCE [LARGE SCALE GENOMIC DNA]</scope>
    <source>
        <strain evidence="14 15">KCTC 2395</strain>
    </source>
</reference>
<dbReference type="Pfam" id="PF23539">
    <property type="entry name" value="DUF7134"/>
    <property type="match status" value="1"/>
</dbReference>
<protein>
    <recommendedName>
        <fullName evidence="2">histidine kinase</fullName>
        <ecNumber evidence="2">2.7.13.3</ecNumber>
    </recommendedName>
</protein>
<dbReference type="InterPro" id="IPR055558">
    <property type="entry name" value="DUF7134"/>
</dbReference>
<dbReference type="InterPro" id="IPR011712">
    <property type="entry name" value="Sig_transdc_His_kin_sub3_dim/P"/>
</dbReference>
<dbReference type="EC" id="2.7.13.3" evidence="2"/>
<dbReference type="eggNOG" id="COG4585">
    <property type="taxonomic scope" value="Bacteria"/>
</dbReference>
<dbReference type="PANTHER" id="PTHR24421">
    <property type="entry name" value="NITRATE/NITRITE SENSOR PROTEIN NARX-RELATED"/>
    <property type="match status" value="1"/>
</dbReference>
<dbReference type="PANTHER" id="PTHR24421:SF10">
    <property type="entry name" value="NITRATE_NITRITE SENSOR PROTEIN NARQ"/>
    <property type="match status" value="1"/>
</dbReference>
<keyword evidence="8" id="KW-0902">Two-component regulatory system</keyword>
<dbReference type="Gene3D" id="3.30.565.10">
    <property type="entry name" value="Histidine kinase-like ATPase, C-terminal domain"/>
    <property type="match status" value="1"/>
</dbReference>
<feature type="domain" description="DUF7134" evidence="13">
    <location>
        <begin position="31"/>
        <end position="163"/>
    </location>
</feature>
<dbReference type="InterPro" id="IPR036890">
    <property type="entry name" value="HATPase_C_sf"/>
</dbReference>
<evidence type="ECO:0000259" key="12">
    <source>
        <dbReference type="Pfam" id="PF07730"/>
    </source>
</evidence>